<dbReference type="InterPro" id="IPR027417">
    <property type="entry name" value="P-loop_NTPase"/>
</dbReference>
<keyword evidence="5" id="KW-1185">Reference proteome</keyword>
<sequence length="759" mass="82125">MITLNLPLLAATAACAAVLWTALLLTARLARTLFLARNARLLEIHTPPQTTLDHAAAFWTHTLGLVRPRWYHRLIPPHLAWEYIASATEIRIRLWVPGTVNAHAVARAVAADWPGATTHLTPATTALPTGTRTLGRWIGMARADHYPLRTRFTDDPLRNLLGELADLSPGQHALVRICARPASPHRAAGARTAAARLRGLHPGLLTEPRTHTVSPPGITDDVRAILTKASTPRLACQISCHLTTEHAGEQAERRLRARAQGITASLAAYTSGLNALTRRWMPFPGLWANHRHLARGYLLSTTELAAIAHLPTDTAVPGLVRAAARTLAPSPHLPRSGRVLGDSDAGPARPLAIGIAEARHHVHILGKTGSGKSTLLAHMVLQDAHAGRGALVIDPRGDLILDILDRLPKSAAGRTVVFDPADPVPPPRLNPLALGAPDLAADTAAGIFQRIHADSWGPRTDDIARAALLTLARTGDPNANLGDIPRLLADPAFRHRALTAARPPRPLADFWTWYERQSPQMQAAATDPLLNKLRTVLLRPWAGTVLASGAATLDLPHLLDHGGLILMRLPKGHLGENTTALIGTFALAAAWHAIAGRSAIPESRRRDTCVYLDEAATFLHLPGSLTDMLAEARGYRAAMVLAHQELGQLPARVRAAVDANCRTKVFFNTSPADAAHLHQHTRPHLNDHDLSHLGAYQAVLRTLSGATELPPATLRTRPLPPAVRRRAHHIRKASRRFNAPPVRATRTDPRHAKGEDEHR</sequence>
<organism evidence="4 5">
    <name type="scientific">Nocardiopsis changdeensis</name>
    <dbReference type="NCBI Taxonomy" id="2831969"/>
    <lineage>
        <taxon>Bacteria</taxon>
        <taxon>Bacillati</taxon>
        <taxon>Actinomycetota</taxon>
        <taxon>Actinomycetes</taxon>
        <taxon>Streptosporangiales</taxon>
        <taxon>Nocardiopsidaceae</taxon>
        <taxon>Nocardiopsis</taxon>
    </lineage>
</organism>
<reference evidence="4 5" key="1">
    <citation type="submission" date="2021-05" db="EMBL/GenBank/DDBJ databases">
        <title>Direct Submission.</title>
        <authorList>
            <person name="Li K."/>
            <person name="Gao J."/>
        </authorList>
    </citation>
    <scope>NUCLEOTIDE SEQUENCE [LARGE SCALE GENOMIC DNA]</scope>
    <source>
        <strain evidence="4 5">Mg02</strain>
    </source>
</reference>
<dbReference type="InterPro" id="IPR002789">
    <property type="entry name" value="HerA_central"/>
</dbReference>
<dbReference type="SUPFAM" id="SSF52540">
    <property type="entry name" value="P-loop containing nucleoside triphosphate hydrolases"/>
    <property type="match status" value="1"/>
</dbReference>
<feature type="compositionally biased region" description="Basic and acidic residues" evidence="1">
    <location>
        <begin position="745"/>
        <end position="759"/>
    </location>
</feature>
<keyword evidence="4" id="KW-0238">DNA-binding</keyword>
<dbReference type="InterPro" id="IPR019476">
    <property type="entry name" value="T4SS_TraD_DNA-bd"/>
</dbReference>
<dbReference type="CDD" id="cd01127">
    <property type="entry name" value="TrwB_TraG_TraD_VirD4"/>
    <property type="match status" value="2"/>
</dbReference>
<feature type="compositionally biased region" description="Basic residues" evidence="1">
    <location>
        <begin position="723"/>
        <end position="735"/>
    </location>
</feature>
<dbReference type="EMBL" id="CP074133">
    <property type="protein sequence ID" value="QUX26060.1"/>
    <property type="molecule type" value="Genomic_DNA"/>
</dbReference>
<dbReference type="PANTHER" id="PTHR30121:SF11">
    <property type="entry name" value="AAA+ ATPASE DOMAIN-CONTAINING PROTEIN"/>
    <property type="match status" value="1"/>
</dbReference>
<dbReference type="Proteomes" id="UP000676079">
    <property type="component" value="Chromosome"/>
</dbReference>
<dbReference type="SUPFAM" id="SSF51395">
    <property type="entry name" value="FMN-linked oxidoreductases"/>
    <property type="match status" value="1"/>
</dbReference>
<dbReference type="Gene3D" id="3.40.50.300">
    <property type="entry name" value="P-loop containing nucleotide triphosphate hydrolases"/>
    <property type="match status" value="2"/>
</dbReference>
<dbReference type="PANTHER" id="PTHR30121">
    <property type="entry name" value="UNCHARACTERIZED PROTEIN YJGR-RELATED"/>
    <property type="match status" value="1"/>
</dbReference>
<evidence type="ECO:0000259" key="2">
    <source>
        <dbReference type="Pfam" id="PF01935"/>
    </source>
</evidence>
<evidence type="ECO:0000313" key="5">
    <source>
        <dbReference type="Proteomes" id="UP000676079"/>
    </source>
</evidence>
<evidence type="ECO:0000313" key="4">
    <source>
        <dbReference type="EMBL" id="QUX26060.1"/>
    </source>
</evidence>
<feature type="domain" description="Type IV secretion system coupling protein TraD DNA-binding" evidence="3">
    <location>
        <begin position="586"/>
        <end position="677"/>
    </location>
</feature>
<dbReference type="Pfam" id="PF01935">
    <property type="entry name" value="DUF87"/>
    <property type="match status" value="1"/>
</dbReference>
<name>A0ABX8BUZ5_9ACTN</name>
<dbReference type="GO" id="GO:0003677">
    <property type="term" value="F:DNA binding"/>
    <property type="evidence" value="ECO:0007669"/>
    <property type="project" value="UniProtKB-KW"/>
</dbReference>
<gene>
    <name evidence="4" type="ORF">KGD84_19185</name>
</gene>
<dbReference type="Pfam" id="PF10412">
    <property type="entry name" value="TrwB_AAD_bind"/>
    <property type="match status" value="1"/>
</dbReference>
<evidence type="ECO:0000256" key="1">
    <source>
        <dbReference type="SAM" id="MobiDB-lite"/>
    </source>
</evidence>
<accession>A0ABX8BUZ5</accession>
<feature type="domain" description="Helicase HerA central" evidence="2">
    <location>
        <begin position="349"/>
        <end position="426"/>
    </location>
</feature>
<protein>
    <submittedName>
        <fullName evidence="4">Type IV secretion system DNA-binding domain-containing protein</fullName>
    </submittedName>
</protein>
<dbReference type="InterPro" id="IPR051162">
    <property type="entry name" value="T4SS_component"/>
</dbReference>
<evidence type="ECO:0000259" key="3">
    <source>
        <dbReference type="Pfam" id="PF10412"/>
    </source>
</evidence>
<feature type="region of interest" description="Disordered" evidence="1">
    <location>
        <begin position="723"/>
        <end position="759"/>
    </location>
</feature>
<proteinExistence type="predicted"/>